<sequence length="151" mass="17080">MTLISPIALDMGAKYTGVYLTQYHAGEALEQAVKSGSVVMHTDNIQYSQAERTTRRHQTRAGKRRKMAKRLLWLILEKHYQQPQSSLTKLQVDAINSLLNRRGFTYLSEDVDEALLAQTSSNPLAEYFIASIPLNSNLFDVFQSITETVES</sequence>
<feature type="domain" description="CRISPR-associated endonuclease Cas9 alpha-helical lobe" evidence="1">
    <location>
        <begin position="49"/>
        <end position="143"/>
    </location>
</feature>
<dbReference type="EMBL" id="MCZF01000309">
    <property type="protein sequence ID" value="PMM39818.1"/>
    <property type="molecule type" value="Genomic_DNA"/>
</dbReference>
<name>A0A2N7JIJ2_VIBSP</name>
<reference evidence="3" key="1">
    <citation type="submission" date="2016-07" db="EMBL/GenBank/DDBJ databases">
        <title>Nontailed viruses are major unrecognized killers of bacteria in the ocean.</title>
        <authorList>
            <person name="Kauffman K."/>
            <person name="Hussain F."/>
            <person name="Yang J."/>
            <person name="Arevalo P."/>
            <person name="Brown J."/>
            <person name="Cutler M."/>
            <person name="Kelly L."/>
            <person name="Polz M.F."/>
        </authorList>
    </citation>
    <scope>NUCLEOTIDE SEQUENCE [LARGE SCALE GENOMIC DNA]</scope>
    <source>
        <strain evidence="3">10N.261.48.B5</strain>
    </source>
</reference>
<protein>
    <recommendedName>
        <fullName evidence="1">CRISPR-associated endonuclease Cas9 alpha-helical lobe domain-containing protein</fullName>
    </recommendedName>
</protein>
<accession>A0A2N7JIJ2</accession>
<dbReference type="Pfam" id="PF21069">
    <property type="entry name" value="Csx12"/>
    <property type="match status" value="1"/>
</dbReference>
<evidence type="ECO:0000313" key="2">
    <source>
        <dbReference type="EMBL" id="PMM39818.1"/>
    </source>
</evidence>
<dbReference type="Proteomes" id="UP000235533">
    <property type="component" value="Unassembled WGS sequence"/>
</dbReference>
<evidence type="ECO:0000313" key="3">
    <source>
        <dbReference type="Proteomes" id="UP000235533"/>
    </source>
</evidence>
<evidence type="ECO:0000259" key="1">
    <source>
        <dbReference type="Pfam" id="PF21069"/>
    </source>
</evidence>
<comment type="caution">
    <text evidence="2">The sequence shown here is derived from an EMBL/GenBank/DDBJ whole genome shotgun (WGS) entry which is preliminary data.</text>
</comment>
<dbReference type="InterPro" id="IPR049465">
    <property type="entry name" value="Cas9_lobe"/>
</dbReference>
<organism evidence="2 3">
    <name type="scientific">Vibrio splendidus</name>
    <dbReference type="NCBI Taxonomy" id="29497"/>
    <lineage>
        <taxon>Bacteria</taxon>
        <taxon>Pseudomonadati</taxon>
        <taxon>Pseudomonadota</taxon>
        <taxon>Gammaproteobacteria</taxon>
        <taxon>Vibrionales</taxon>
        <taxon>Vibrionaceae</taxon>
        <taxon>Vibrio</taxon>
    </lineage>
</organism>
<proteinExistence type="predicted"/>
<dbReference type="AlphaFoldDB" id="A0A2N7JIJ2"/>
<dbReference type="RefSeq" id="WP_102554230.1">
    <property type="nucleotide sequence ID" value="NZ_MCZF01000309.1"/>
</dbReference>
<gene>
    <name evidence="2" type="ORF">BCT54_13300</name>
</gene>